<dbReference type="InterPro" id="IPR052513">
    <property type="entry name" value="Thioester_dehydratase-like"/>
</dbReference>
<dbReference type="Pfam" id="PF12172">
    <property type="entry name" value="zf-ChsH2"/>
    <property type="match status" value="1"/>
</dbReference>
<evidence type="ECO:0000313" key="3">
    <source>
        <dbReference type="EMBL" id="MCZ4588771.1"/>
    </source>
</evidence>
<evidence type="ECO:0000313" key="5">
    <source>
        <dbReference type="EMBL" id="WLF52392.1"/>
    </source>
</evidence>
<evidence type="ECO:0000259" key="2">
    <source>
        <dbReference type="Pfam" id="PF12172"/>
    </source>
</evidence>
<feature type="domain" description="ChsH2 rubredoxin-like zinc ribbon" evidence="2">
    <location>
        <begin position="14"/>
        <end position="46"/>
    </location>
</feature>
<dbReference type="EMBL" id="JAPWIS010000025">
    <property type="protein sequence ID" value="MCZ4588771.1"/>
    <property type="molecule type" value="Genomic_DNA"/>
</dbReference>
<dbReference type="Proteomes" id="UP001231166">
    <property type="component" value="Plasmid pRho-VOC14-L"/>
</dbReference>
<protein>
    <submittedName>
        <fullName evidence="5">OB-fold domain-containing protein</fullName>
    </submittedName>
</protein>
<geneLocation type="plasmid" evidence="5 7">
    <name>pRho-VOC14-L</name>
</geneLocation>
<dbReference type="AlphaFoldDB" id="A0AAX3YSE2"/>
<dbReference type="EMBL" id="CP130956">
    <property type="protein sequence ID" value="WLF52392.1"/>
    <property type="molecule type" value="Genomic_DNA"/>
</dbReference>
<dbReference type="PANTHER" id="PTHR34075:SF5">
    <property type="entry name" value="BLR3430 PROTEIN"/>
    <property type="match status" value="1"/>
</dbReference>
<organism evidence="5 7">
    <name type="scientific">Rhodococcus opacus</name>
    <name type="common">Nocardia opaca</name>
    <dbReference type="NCBI Taxonomy" id="37919"/>
    <lineage>
        <taxon>Bacteria</taxon>
        <taxon>Bacillati</taxon>
        <taxon>Actinomycetota</taxon>
        <taxon>Actinomycetes</taxon>
        <taxon>Mycobacteriales</taxon>
        <taxon>Nocardiaceae</taxon>
        <taxon>Rhodococcus</taxon>
    </lineage>
</organism>
<keyword evidence="5" id="KW-0614">Plasmid</keyword>
<reference evidence="5" key="2">
    <citation type="submission" date="2023-07" db="EMBL/GenBank/DDBJ databases">
        <title>Genomic analysis of Rhodococcus opacus VOC-14 with glycol ethers degradation activity.</title>
        <authorList>
            <person name="Narkevich D.A."/>
            <person name="Hlushen A.M."/>
            <person name="Akhremchuk A.E."/>
            <person name="Sikolenko M.A."/>
            <person name="Valentovich L.N."/>
        </authorList>
    </citation>
    <scope>NUCLEOTIDE SEQUENCE</scope>
    <source>
        <strain evidence="5">VOC-14</strain>
        <plasmid evidence="5">pRho-VOC14-L</plasmid>
    </source>
</reference>
<name>A0AAX3YSE2_RHOOP</name>
<dbReference type="SUPFAM" id="SSF50249">
    <property type="entry name" value="Nucleic acid-binding proteins"/>
    <property type="match status" value="1"/>
</dbReference>
<dbReference type="InterPro" id="IPR022002">
    <property type="entry name" value="ChsH2_Znr"/>
</dbReference>
<dbReference type="EMBL" id="CP130956">
    <property type="protein sequence ID" value="WLF51811.1"/>
    <property type="molecule type" value="Genomic_DNA"/>
</dbReference>
<feature type="domain" description="ChsH2 C-terminal OB-fold" evidence="1">
    <location>
        <begin position="49"/>
        <end position="107"/>
    </location>
</feature>
<accession>A0AAX3YSE2</accession>
<dbReference type="Proteomes" id="UP001066327">
    <property type="component" value="Unassembled WGS sequence"/>
</dbReference>
<evidence type="ECO:0000259" key="1">
    <source>
        <dbReference type="Pfam" id="PF01796"/>
    </source>
</evidence>
<gene>
    <name evidence="3" type="ORF">O4328_34855</name>
    <name evidence="4" type="ORF">Q5707_40770</name>
    <name evidence="5" type="ORF">Q5707_44225</name>
</gene>
<evidence type="ECO:0000313" key="4">
    <source>
        <dbReference type="EMBL" id="WLF51811.1"/>
    </source>
</evidence>
<reference evidence="3" key="1">
    <citation type="submission" date="2022-12" db="EMBL/GenBank/DDBJ databases">
        <authorList>
            <person name="Krivoruchko A.V."/>
            <person name="Elkin A."/>
        </authorList>
    </citation>
    <scope>NUCLEOTIDE SEQUENCE</scope>
    <source>
        <strain evidence="3">IEGM 249</strain>
    </source>
</reference>
<dbReference type="Pfam" id="PF01796">
    <property type="entry name" value="OB_ChsH2_C"/>
    <property type="match status" value="1"/>
</dbReference>
<dbReference type="InterPro" id="IPR002878">
    <property type="entry name" value="ChsH2_C"/>
</dbReference>
<evidence type="ECO:0000313" key="7">
    <source>
        <dbReference type="Proteomes" id="UP001231166"/>
    </source>
</evidence>
<dbReference type="RefSeq" id="WP_133987197.1">
    <property type="nucleotide sequence ID" value="NZ_CP110470.1"/>
</dbReference>
<dbReference type="PANTHER" id="PTHR34075">
    <property type="entry name" value="BLR3430 PROTEIN"/>
    <property type="match status" value="1"/>
</dbReference>
<evidence type="ECO:0000313" key="6">
    <source>
        <dbReference type="Proteomes" id="UP001066327"/>
    </source>
</evidence>
<proteinExistence type="predicted"/>
<dbReference type="InterPro" id="IPR012340">
    <property type="entry name" value="NA-bd_OB-fold"/>
</dbReference>
<sequence length="130" mass="13723">MTQTIPAVDYLVLGDEPHLVAQACAQCGALYFDRRNACAKCFATEFGTRPLATEGVLRAYTIVERGAKNGPFTSAVVELEGGGIVKANLLGVTDPEVIQPEMKVRLATFEASVDDDGTVAVAFGFEPIGA</sequence>
<keyword evidence="6" id="KW-1185">Reference proteome</keyword>